<accession>A0A858RH53</accession>
<gene>
    <name evidence="4" type="ORF">HHL09_12115</name>
</gene>
<name>A0A858RH53_9BACT</name>
<dbReference type="KEGG" id="luo:HHL09_12115"/>
<dbReference type="PRINTS" id="PR00834">
    <property type="entry name" value="PROTEASES2C"/>
</dbReference>
<evidence type="ECO:0000256" key="2">
    <source>
        <dbReference type="ARBA" id="ARBA00022801"/>
    </source>
</evidence>
<evidence type="ECO:0000313" key="4">
    <source>
        <dbReference type="EMBL" id="QJE96496.1"/>
    </source>
</evidence>
<protein>
    <submittedName>
        <fullName evidence="4">PDZ domain-containing protein</fullName>
    </submittedName>
</protein>
<proteinExistence type="predicted"/>
<dbReference type="InterPro" id="IPR009003">
    <property type="entry name" value="Peptidase_S1_PA"/>
</dbReference>
<dbReference type="InterPro" id="IPR001478">
    <property type="entry name" value="PDZ"/>
</dbReference>
<evidence type="ECO:0000313" key="5">
    <source>
        <dbReference type="Proteomes" id="UP000501812"/>
    </source>
</evidence>
<keyword evidence="5" id="KW-1185">Reference proteome</keyword>
<dbReference type="EMBL" id="CP051774">
    <property type="protein sequence ID" value="QJE96496.1"/>
    <property type="molecule type" value="Genomic_DNA"/>
</dbReference>
<dbReference type="SMART" id="SM00228">
    <property type="entry name" value="PDZ"/>
    <property type="match status" value="2"/>
</dbReference>
<dbReference type="Gene3D" id="2.40.10.120">
    <property type="match status" value="1"/>
</dbReference>
<dbReference type="InterPro" id="IPR051201">
    <property type="entry name" value="Chloro_Bact_Ser_Proteases"/>
</dbReference>
<evidence type="ECO:0000259" key="3">
    <source>
        <dbReference type="PROSITE" id="PS50106"/>
    </source>
</evidence>
<sequence>MQQDIRRLLALAAVFAVAFASVYVVRNGSKGIVELFSGAGSSSGQTYRPEKYTLPDRPPLDLGDVELLARLDAEYSKLTEAVVPSVVSIDTAGVRSELFPDRFGRQRIRSVPTLGQGSGVIVSKEGHVVTNQHVISQQRQIQITLYDGKVYPASLIGQDQQLDIAVLKIEADGVEFRPLKFGDSSQVRRGQIVFAIGNPFGLGETITQGIISAVERSLSDTQRDLFQTDAAINPGNSGGPLVSLQGEIIGINSAIYSSDRLNPGFQGVGFSIPSNDVKDTFSAILERGRPVRGYLGLRMAETRNGVVVGYLAPGGPAEAAGLKEGDFVLSYDGKAITSVSQLITMVQRTRVGQKVPLIIRRGGGEMTLEATIAESQPEVEAPAAQSKTREANEVLLAIGIEARDLTTEERYRGLTGVVVGNVRPGTLAEGRVRPGDLIIGVNQNRVSNTPEFYLYLGSMAAVQTTVLQFFRDGVFMRADLPMLPRKDEEKKDDK</sequence>
<dbReference type="SUPFAM" id="SSF50156">
    <property type="entry name" value="PDZ domain-like"/>
    <property type="match status" value="2"/>
</dbReference>
<organism evidence="4 5">
    <name type="scientific">Luteolibacter luteus</name>
    <dbReference type="NCBI Taxonomy" id="2728835"/>
    <lineage>
        <taxon>Bacteria</taxon>
        <taxon>Pseudomonadati</taxon>
        <taxon>Verrucomicrobiota</taxon>
        <taxon>Verrucomicrobiia</taxon>
        <taxon>Verrucomicrobiales</taxon>
        <taxon>Verrucomicrobiaceae</taxon>
        <taxon>Luteolibacter</taxon>
    </lineage>
</organism>
<dbReference type="GO" id="GO:0006508">
    <property type="term" value="P:proteolysis"/>
    <property type="evidence" value="ECO:0007669"/>
    <property type="project" value="UniProtKB-KW"/>
</dbReference>
<dbReference type="PROSITE" id="PS50106">
    <property type="entry name" value="PDZ"/>
    <property type="match status" value="2"/>
</dbReference>
<reference evidence="4 5" key="1">
    <citation type="submission" date="2020-04" db="EMBL/GenBank/DDBJ databases">
        <title>Luteolibacter sp. G-1-1-1 isolated from soil.</title>
        <authorList>
            <person name="Dahal R.H."/>
        </authorList>
    </citation>
    <scope>NUCLEOTIDE SEQUENCE [LARGE SCALE GENOMIC DNA]</scope>
    <source>
        <strain evidence="4 5">G-1-1-1</strain>
    </source>
</reference>
<dbReference type="Pfam" id="PF00595">
    <property type="entry name" value="PDZ"/>
    <property type="match status" value="1"/>
</dbReference>
<feature type="domain" description="PDZ" evidence="3">
    <location>
        <begin position="378"/>
        <end position="448"/>
    </location>
</feature>
<dbReference type="SUPFAM" id="SSF50494">
    <property type="entry name" value="Trypsin-like serine proteases"/>
    <property type="match status" value="1"/>
</dbReference>
<dbReference type="GO" id="GO:0004252">
    <property type="term" value="F:serine-type endopeptidase activity"/>
    <property type="evidence" value="ECO:0007669"/>
    <property type="project" value="InterPro"/>
</dbReference>
<evidence type="ECO:0000256" key="1">
    <source>
        <dbReference type="ARBA" id="ARBA00022670"/>
    </source>
</evidence>
<dbReference type="Proteomes" id="UP000501812">
    <property type="component" value="Chromosome"/>
</dbReference>
<dbReference type="RefSeq" id="WP_169454897.1">
    <property type="nucleotide sequence ID" value="NZ_CP051774.1"/>
</dbReference>
<dbReference type="InterPro" id="IPR036034">
    <property type="entry name" value="PDZ_sf"/>
</dbReference>
<dbReference type="PANTHER" id="PTHR43343:SF3">
    <property type="entry name" value="PROTEASE DO-LIKE 8, CHLOROPLASTIC"/>
    <property type="match status" value="1"/>
</dbReference>
<dbReference type="PANTHER" id="PTHR43343">
    <property type="entry name" value="PEPTIDASE S12"/>
    <property type="match status" value="1"/>
</dbReference>
<dbReference type="AlphaFoldDB" id="A0A858RH53"/>
<dbReference type="InterPro" id="IPR001940">
    <property type="entry name" value="Peptidase_S1C"/>
</dbReference>
<feature type="domain" description="PDZ" evidence="3">
    <location>
        <begin position="284"/>
        <end position="363"/>
    </location>
</feature>
<dbReference type="Gene3D" id="2.30.42.10">
    <property type="match status" value="2"/>
</dbReference>
<keyword evidence="2" id="KW-0378">Hydrolase</keyword>
<keyword evidence="1" id="KW-0645">Protease</keyword>
<dbReference type="Pfam" id="PF13365">
    <property type="entry name" value="Trypsin_2"/>
    <property type="match status" value="1"/>
</dbReference>
<dbReference type="Pfam" id="PF13180">
    <property type="entry name" value="PDZ_2"/>
    <property type="match status" value="1"/>
</dbReference>